<accession>A0A914CUJ4</accession>
<dbReference type="PANTHER" id="PTHR23274">
    <property type="entry name" value="DNA HELICASE-RELATED"/>
    <property type="match status" value="1"/>
</dbReference>
<proteinExistence type="predicted"/>
<sequence length="110" mass="12267">MNVGEGMCNGTRLIVTELCDNIIKAKITGEHAGREVHIMRFKLDTSKGLGFTLERHQFPVKPAFAMTIYKSQGQTLKHVGVDLTVDVFGHGQLYVRSRAKKWTEGAHQQG</sequence>
<dbReference type="Proteomes" id="UP000887540">
    <property type="component" value="Unplaced"/>
</dbReference>
<name>A0A914CUJ4_9BILA</name>
<keyword evidence="1" id="KW-1185">Reference proteome</keyword>
<dbReference type="AlphaFoldDB" id="A0A914CUJ4"/>
<dbReference type="CDD" id="cd18809">
    <property type="entry name" value="SF1_C_RecD"/>
    <property type="match status" value="1"/>
</dbReference>
<dbReference type="InterPro" id="IPR027417">
    <property type="entry name" value="P-loop_NTPase"/>
</dbReference>
<dbReference type="PANTHER" id="PTHR23274:SF51">
    <property type="entry name" value="OS03G0423850 PROTEIN"/>
    <property type="match status" value="1"/>
</dbReference>
<organism evidence="1 2">
    <name type="scientific">Acrobeloides nanus</name>
    <dbReference type="NCBI Taxonomy" id="290746"/>
    <lineage>
        <taxon>Eukaryota</taxon>
        <taxon>Metazoa</taxon>
        <taxon>Ecdysozoa</taxon>
        <taxon>Nematoda</taxon>
        <taxon>Chromadorea</taxon>
        <taxon>Rhabditida</taxon>
        <taxon>Tylenchina</taxon>
        <taxon>Cephalobomorpha</taxon>
        <taxon>Cephaloboidea</taxon>
        <taxon>Cephalobidae</taxon>
        <taxon>Acrobeloides</taxon>
    </lineage>
</organism>
<evidence type="ECO:0000313" key="2">
    <source>
        <dbReference type="WBParaSite" id="ACRNAN_scaffold14842.g26486.t1"/>
    </source>
</evidence>
<dbReference type="GO" id="GO:0005657">
    <property type="term" value="C:replication fork"/>
    <property type="evidence" value="ECO:0007669"/>
    <property type="project" value="TreeGrafter"/>
</dbReference>
<dbReference type="WBParaSite" id="ACRNAN_scaffold14842.g26486.t1">
    <property type="protein sequence ID" value="ACRNAN_scaffold14842.g26486.t1"/>
    <property type="gene ID" value="ACRNAN_scaffold14842.g26486"/>
</dbReference>
<evidence type="ECO:0000313" key="1">
    <source>
        <dbReference type="Proteomes" id="UP000887540"/>
    </source>
</evidence>
<protein>
    <submittedName>
        <fullName evidence="2">Uncharacterized protein</fullName>
    </submittedName>
</protein>
<dbReference type="SUPFAM" id="SSF52540">
    <property type="entry name" value="P-loop containing nucleoside triphosphate hydrolases"/>
    <property type="match status" value="1"/>
</dbReference>
<dbReference type="GO" id="GO:0006260">
    <property type="term" value="P:DNA replication"/>
    <property type="evidence" value="ECO:0007669"/>
    <property type="project" value="TreeGrafter"/>
</dbReference>
<reference evidence="2" key="1">
    <citation type="submission" date="2022-11" db="UniProtKB">
        <authorList>
            <consortium name="WormBaseParasite"/>
        </authorList>
    </citation>
    <scope>IDENTIFICATION</scope>
</reference>